<evidence type="ECO:0000256" key="1">
    <source>
        <dbReference type="ARBA" id="ARBA00004120"/>
    </source>
</evidence>
<comment type="similarity">
    <text evidence="10">Belongs to the CEP41 family.</text>
</comment>
<gene>
    <name evidence="13" type="ORF">ASTO00021_LOCUS7289</name>
</gene>
<keyword evidence="8" id="KW-0206">Cytoskeleton</keyword>
<evidence type="ECO:0000313" key="13">
    <source>
        <dbReference type="EMBL" id="CAE0437043.1"/>
    </source>
</evidence>
<evidence type="ECO:0000256" key="4">
    <source>
        <dbReference type="ARBA" id="ARBA00022490"/>
    </source>
</evidence>
<dbReference type="GO" id="GO:0005813">
    <property type="term" value="C:centrosome"/>
    <property type="evidence" value="ECO:0007669"/>
    <property type="project" value="UniProtKB-SubCell"/>
</dbReference>
<keyword evidence="7" id="KW-0969">Cilium</keyword>
<feature type="region of interest" description="Disordered" evidence="11">
    <location>
        <begin position="240"/>
        <end position="260"/>
    </location>
</feature>
<dbReference type="GO" id="GO:0015031">
    <property type="term" value="P:protein transport"/>
    <property type="evidence" value="ECO:0007669"/>
    <property type="project" value="UniProtKB-KW"/>
</dbReference>
<keyword evidence="5" id="KW-0970">Cilium biogenesis/degradation</keyword>
<evidence type="ECO:0000256" key="3">
    <source>
        <dbReference type="ARBA" id="ARBA00022448"/>
    </source>
</evidence>
<keyword evidence="6" id="KW-0653">Protein transport</keyword>
<dbReference type="PANTHER" id="PTHR44390:SF1">
    <property type="entry name" value="CENTROSOMAL PROTEIN OF 41 KDA"/>
    <property type="match status" value="1"/>
</dbReference>
<dbReference type="InterPro" id="IPR051889">
    <property type="entry name" value="CEP41"/>
</dbReference>
<sequence length="278" mass="31891">MYIGKNPSPLTVTEKRVRRNPKYAHVKGHLDTGASSSKVKLMSTKEFLKRRSEIFKRIRPSEVARLISSDFTLSYPNANSIIDEENPELEQKSMESDSECMLLLDMRTREEYEACHIKQAKHFSIVGLHQDRYIPELYRFKNVESKMIVVYDEDEKLAAEAATSLNQKGYENIRLMTGGLRAFGNLFPETLVGDFPENLFHKEEIPVQSARLNTCRKSVHSSPDGYSTYSASVISSTHSVRTNRSSFSRAPRWKNDKSDVRQHKEILKKMHGQSPDCL</sequence>
<dbReference type="PROSITE" id="PS50206">
    <property type="entry name" value="RHODANESE_3"/>
    <property type="match status" value="1"/>
</dbReference>
<feature type="domain" description="Rhodanese" evidence="12">
    <location>
        <begin position="102"/>
        <end position="192"/>
    </location>
</feature>
<evidence type="ECO:0000256" key="11">
    <source>
        <dbReference type="SAM" id="MobiDB-lite"/>
    </source>
</evidence>
<reference evidence="13" key="1">
    <citation type="submission" date="2021-01" db="EMBL/GenBank/DDBJ databases">
        <authorList>
            <person name="Corre E."/>
            <person name="Pelletier E."/>
            <person name="Niang G."/>
            <person name="Scheremetjew M."/>
            <person name="Finn R."/>
            <person name="Kale V."/>
            <person name="Holt S."/>
            <person name="Cochrane G."/>
            <person name="Meng A."/>
            <person name="Brown T."/>
            <person name="Cohen L."/>
        </authorList>
    </citation>
    <scope>NUCLEOTIDE SEQUENCE</scope>
    <source>
        <strain evidence="13">GSBS06</strain>
    </source>
</reference>
<dbReference type="PANTHER" id="PTHR44390">
    <property type="entry name" value="CENTROSOMAL PROTEIN OF 41 KDA"/>
    <property type="match status" value="1"/>
</dbReference>
<evidence type="ECO:0000256" key="7">
    <source>
        <dbReference type="ARBA" id="ARBA00023069"/>
    </source>
</evidence>
<evidence type="ECO:0000256" key="6">
    <source>
        <dbReference type="ARBA" id="ARBA00022927"/>
    </source>
</evidence>
<evidence type="ECO:0000259" key="12">
    <source>
        <dbReference type="PROSITE" id="PS50206"/>
    </source>
</evidence>
<dbReference type="EMBL" id="HBIN01009783">
    <property type="protein sequence ID" value="CAE0437043.1"/>
    <property type="molecule type" value="Transcribed_RNA"/>
</dbReference>
<keyword evidence="4" id="KW-0963">Cytoplasm</keyword>
<keyword evidence="3" id="KW-0813">Transport</keyword>
<name>A0A7S3LQ00_9STRA</name>
<keyword evidence="9" id="KW-0966">Cell projection</keyword>
<dbReference type="Gene3D" id="3.40.250.10">
    <property type="entry name" value="Rhodanese-like domain"/>
    <property type="match status" value="1"/>
</dbReference>
<evidence type="ECO:0000256" key="2">
    <source>
        <dbReference type="ARBA" id="ARBA00004300"/>
    </source>
</evidence>
<dbReference type="GO" id="GO:0060271">
    <property type="term" value="P:cilium assembly"/>
    <property type="evidence" value="ECO:0007669"/>
    <property type="project" value="TreeGrafter"/>
</dbReference>
<dbReference type="AlphaFoldDB" id="A0A7S3LQ00"/>
<dbReference type="InterPro" id="IPR036873">
    <property type="entry name" value="Rhodanese-like_dom_sf"/>
</dbReference>
<evidence type="ECO:0000256" key="5">
    <source>
        <dbReference type="ARBA" id="ARBA00022794"/>
    </source>
</evidence>
<dbReference type="SMART" id="SM00450">
    <property type="entry name" value="RHOD"/>
    <property type="match status" value="1"/>
</dbReference>
<dbReference type="SUPFAM" id="SSF52821">
    <property type="entry name" value="Rhodanese/Cell cycle control phosphatase"/>
    <property type="match status" value="1"/>
</dbReference>
<evidence type="ECO:0000256" key="10">
    <source>
        <dbReference type="ARBA" id="ARBA00038465"/>
    </source>
</evidence>
<accession>A0A7S3LQ00</accession>
<dbReference type="InterPro" id="IPR001763">
    <property type="entry name" value="Rhodanese-like_dom"/>
</dbReference>
<dbReference type="Pfam" id="PF00581">
    <property type="entry name" value="Rhodanese"/>
    <property type="match status" value="1"/>
</dbReference>
<proteinExistence type="inferred from homology"/>
<evidence type="ECO:0000256" key="9">
    <source>
        <dbReference type="ARBA" id="ARBA00023273"/>
    </source>
</evidence>
<dbReference type="GO" id="GO:0036064">
    <property type="term" value="C:ciliary basal body"/>
    <property type="evidence" value="ECO:0007669"/>
    <property type="project" value="TreeGrafter"/>
</dbReference>
<dbReference type="CDD" id="cd00158">
    <property type="entry name" value="RHOD"/>
    <property type="match status" value="1"/>
</dbReference>
<evidence type="ECO:0000256" key="8">
    <source>
        <dbReference type="ARBA" id="ARBA00023212"/>
    </source>
</evidence>
<organism evidence="13">
    <name type="scientific">Aplanochytrium stocchinoi</name>
    <dbReference type="NCBI Taxonomy" id="215587"/>
    <lineage>
        <taxon>Eukaryota</taxon>
        <taxon>Sar</taxon>
        <taxon>Stramenopiles</taxon>
        <taxon>Bigyra</taxon>
        <taxon>Labyrinthulomycetes</taxon>
        <taxon>Thraustochytrida</taxon>
        <taxon>Thraustochytriidae</taxon>
        <taxon>Aplanochytrium</taxon>
    </lineage>
</organism>
<comment type="subcellular location">
    <subcellularLocation>
        <location evidence="1">Cytoplasm</location>
        <location evidence="1">Cytoskeleton</location>
        <location evidence="1">Cilium basal body</location>
    </subcellularLocation>
    <subcellularLocation>
        <location evidence="2">Cytoplasm</location>
        <location evidence="2">Cytoskeleton</location>
        <location evidence="2">Microtubule organizing center</location>
        <location evidence="2">Centrosome</location>
    </subcellularLocation>
</comment>
<protein>
    <recommendedName>
        <fullName evidence="12">Rhodanese domain-containing protein</fullName>
    </recommendedName>
</protein>